<dbReference type="RefSeq" id="WP_306681448.1">
    <property type="nucleotide sequence ID" value="NZ_JAVDBT010000016.1"/>
</dbReference>
<keyword evidence="3" id="KW-0813">Transport</keyword>
<name>A0ABU0W188_9RHOB</name>
<evidence type="ECO:0000256" key="3">
    <source>
        <dbReference type="ARBA" id="ARBA00022448"/>
    </source>
</evidence>
<dbReference type="Gene3D" id="3.90.76.10">
    <property type="entry name" value="Dipeptide-binding Protein, Domain 1"/>
    <property type="match status" value="1"/>
</dbReference>
<dbReference type="Gene3D" id="3.10.105.10">
    <property type="entry name" value="Dipeptide-binding Protein, Domain 3"/>
    <property type="match status" value="1"/>
</dbReference>
<protein>
    <submittedName>
        <fullName evidence="6">ABC transporter substrate-binding protein</fullName>
    </submittedName>
</protein>
<dbReference type="InterPro" id="IPR030678">
    <property type="entry name" value="Peptide/Ni-bd"/>
</dbReference>
<evidence type="ECO:0000256" key="1">
    <source>
        <dbReference type="ARBA" id="ARBA00004418"/>
    </source>
</evidence>
<dbReference type="Pfam" id="PF00496">
    <property type="entry name" value="SBP_bac_5"/>
    <property type="match status" value="1"/>
</dbReference>
<dbReference type="InterPro" id="IPR039424">
    <property type="entry name" value="SBP_5"/>
</dbReference>
<dbReference type="InterPro" id="IPR006311">
    <property type="entry name" value="TAT_signal"/>
</dbReference>
<sequence>MQWRPELSRRHFLGVSAAATLGLMGAPLRAQTGPKRGGHFRLGVGGGATTDTLDPANWKPFMTSYGHALHGYLTEVGADGVLRGEVAESWEASPDAKIWTFKLRAGLEFHNGKSLSAEDVIASLNHHRGEGSKSAAKAILASVVDIRADGPDVVVVELATGNADFPYLLDDYHLPMMPAKDGLADTSGVGLGGYVLEMTDFGVKASATRFANYWKPNAAWFDSIEVLAIHDATARTNALLTGQIHAMDRADLKTIHMLERNQGIEITSIAGTQHYTMPMLVDQAPYSNKDLRLALKYGIDRQQFLDTILRGYGQIGNDHPISPAMRYAAKDLPQRAYDPDRAKFHFEKAGLSGTKLSLSTAEAAFPGAVDAAVLYQQNLAAAGIEIDVLREPNDGYWDNVWTKKPWCTAFWSGRATEDWMFSQVYASGTEWNDTRWGNERFDELLLKARAELDENLRGEMYAEMQGIVHEDGGVVVPVFANYVGAMSRKIGHGTIGTSWALDGYRSTERWWFAEEA</sequence>
<comment type="subcellular location">
    <subcellularLocation>
        <location evidence="1">Periplasm</location>
    </subcellularLocation>
</comment>
<feature type="domain" description="Solute-binding protein family 5" evidence="5">
    <location>
        <begin position="83"/>
        <end position="432"/>
    </location>
</feature>
<evidence type="ECO:0000259" key="5">
    <source>
        <dbReference type="Pfam" id="PF00496"/>
    </source>
</evidence>
<dbReference type="PANTHER" id="PTHR30290">
    <property type="entry name" value="PERIPLASMIC BINDING COMPONENT OF ABC TRANSPORTER"/>
    <property type="match status" value="1"/>
</dbReference>
<accession>A0ABU0W188</accession>
<evidence type="ECO:0000313" key="7">
    <source>
        <dbReference type="Proteomes" id="UP001239680"/>
    </source>
</evidence>
<dbReference type="PROSITE" id="PS51318">
    <property type="entry name" value="TAT"/>
    <property type="match status" value="1"/>
</dbReference>
<keyword evidence="4" id="KW-0732">Signal</keyword>
<dbReference type="SUPFAM" id="SSF53850">
    <property type="entry name" value="Periplasmic binding protein-like II"/>
    <property type="match status" value="1"/>
</dbReference>
<evidence type="ECO:0000256" key="4">
    <source>
        <dbReference type="ARBA" id="ARBA00022729"/>
    </source>
</evidence>
<evidence type="ECO:0000256" key="2">
    <source>
        <dbReference type="ARBA" id="ARBA00005695"/>
    </source>
</evidence>
<evidence type="ECO:0000313" key="6">
    <source>
        <dbReference type="EMBL" id="MDQ2067739.1"/>
    </source>
</evidence>
<dbReference type="CDD" id="cd08503">
    <property type="entry name" value="PBP2_NikA_DppA_OppA_like_17"/>
    <property type="match status" value="1"/>
</dbReference>
<keyword evidence="7" id="KW-1185">Reference proteome</keyword>
<reference evidence="6 7" key="1">
    <citation type="submission" date="2023-08" db="EMBL/GenBank/DDBJ databases">
        <title>Characterization of two Paracoccaceae strains isolated from Phycosphere and proposal of Xinfangfangia lacusdiani sp. nov.</title>
        <authorList>
            <person name="Deng Y."/>
            <person name="Zhang Y.Q."/>
        </authorList>
    </citation>
    <scope>NUCLEOTIDE SEQUENCE [LARGE SCALE GENOMIC DNA]</scope>
    <source>
        <strain evidence="6 7">CPCC 101601</strain>
    </source>
</reference>
<dbReference type="PANTHER" id="PTHR30290:SF10">
    <property type="entry name" value="PERIPLASMIC OLIGOPEPTIDE-BINDING PROTEIN-RELATED"/>
    <property type="match status" value="1"/>
</dbReference>
<dbReference type="InterPro" id="IPR000914">
    <property type="entry name" value="SBP_5_dom"/>
</dbReference>
<dbReference type="PIRSF" id="PIRSF002741">
    <property type="entry name" value="MppA"/>
    <property type="match status" value="1"/>
</dbReference>
<dbReference type="Proteomes" id="UP001239680">
    <property type="component" value="Unassembled WGS sequence"/>
</dbReference>
<proteinExistence type="inferred from homology"/>
<dbReference type="Gene3D" id="3.40.190.10">
    <property type="entry name" value="Periplasmic binding protein-like II"/>
    <property type="match status" value="1"/>
</dbReference>
<comment type="caution">
    <text evidence="6">The sequence shown here is derived from an EMBL/GenBank/DDBJ whole genome shotgun (WGS) entry which is preliminary data.</text>
</comment>
<comment type="similarity">
    <text evidence="2">Belongs to the bacterial solute-binding protein 5 family.</text>
</comment>
<gene>
    <name evidence="6" type="ORF">Q9295_15285</name>
</gene>
<dbReference type="EMBL" id="JAVDBT010000016">
    <property type="protein sequence ID" value="MDQ2067739.1"/>
    <property type="molecule type" value="Genomic_DNA"/>
</dbReference>
<organism evidence="6 7">
    <name type="scientific">Pseudogemmobacter lacusdianii</name>
    <dbReference type="NCBI Taxonomy" id="3069608"/>
    <lineage>
        <taxon>Bacteria</taxon>
        <taxon>Pseudomonadati</taxon>
        <taxon>Pseudomonadota</taxon>
        <taxon>Alphaproteobacteria</taxon>
        <taxon>Rhodobacterales</taxon>
        <taxon>Paracoccaceae</taxon>
        <taxon>Pseudogemmobacter</taxon>
    </lineage>
</organism>